<dbReference type="InterPro" id="IPR056632">
    <property type="entry name" value="DUF7730"/>
</dbReference>
<name>A0A8H6XCC2_9AGAR</name>
<dbReference type="OrthoDB" id="2993949at2759"/>
<dbReference type="PANTHER" id="PTHR38790">
    <property type="entry name" value="2EXR DOMAIN-CONTAINING PROTEIN-RELATED"/>
    <property type="match status" value="1"/>
</dbReference>
<evidence type="ECO:0000313" key="3">
    <source>
        <dbReference type="Proteomes" id="UP000620124"/>
    </source>
</evidence>
<feature type="domain" description="DUF7730" evidence="1">
    <location>
        <begin position="27"/>
        <end position="167"/>
    </location>
</feature>
<reference evidence="2" key="1">
    <citation type="submission" date="2020-05" db="EMBL/GenBank/DDBJ databases">
        <title>Mycena genomes resolve the evolution of fungal bioluminescence.</title>
        <authorList>
            <person name="Tsai I.J."/>
        </authorList>
    </citation>
    <scope>NUCLEOTIDE SEQUENCE</scope>
    <source>
        <strain evidence="2">CCC161011</strain>
    </source>
</reference>
<dbReference type="AlphaFoldDB" id="A0A8H6XCC2"/>
<keyword evidence="3" id="KW-1185">Reference proteome</keyword>
<sequence length="275" mass="31975">MPSTVIDGALKLLCIPRIPSMHQRRKQSETLHLLKLPVELRLSIYEHILGRRLIRLELDRSYSELEPRLVSWTCPMPVDGDNLASRRPSRASFPDHISGYPERKPAAGALLLLCRQVFSEALPILHRRSTFHFWASDLEVVLRSLNLGRYYQKSDIRSVYLLYDLTDMSRRVIPLLQQIPHFERLAIEFQFRLPQEKEVDPQSAALRSNWGRDILGFRNLRQLELWFSPAVPWEHSVYRDGKLVQRFRELMIGSGAGEKYRRFIEDSKGVGGAEC</sequence>
<accession>A0A8H6XCC2</accession>
<dbReference type="Pfam" id="PF24864">
    <property type="entry name" value="DUF7730"/>
    <property type="match status" value="1"/>
</dbReference>
<comment type="caution">
    <text evidence="2">The sequence shown here is derived from an EMBL/GenBank/DDBJ whole genome shotgun (WGS) entry which is preliminary data.</text>
</comment>
<organism evidence="2 3">
    <name type="scientific">Mycena venus</name>
    <dbReference type="NCBI Taxonomy" id="2733690"/>
    <lineage>
        <taxon>Eukaryota</taxon>
        <taxon>Fungi</taxon>
        <taxon>Dikarya</taxon>
        <taxon>Basidiomycota</taxon>
        <taxon>Agaricomycotina</taxon>
        <taxon>Agaricomycetes</taxon>
        <taxon>Agaricomycetidae</taxon>
        <taxon>Agaricales</taxon>
        <taxon>Marasmiineae</taxon>
        <taxon>Mycenaceae</taxon>
        <taxon>Mycena</taxon>
    </lineage>
</organism>
<protein>
    <recommendedName>
        <fullName evidence="1">DUF7730 domain-containing protein</fullName>
    </recommendedName>
</protein>
<dbReference type="EMBL" id="JACAZI010000021">
    <property type="protein sequence ID" value="KAF7337986.1"/>
    <property type="molecule type" value="Genomic_DNA"/>
</dbReference>
<gene>
    <name evidence="2" type="ORF">MVEN_02022300</name>
</gene>
<proteinExistence type="predicted"/>
<dbReference type="Proteomes" id="UP000620124">
    <property type="component" value="Unassembled WGS sequence"/>
</dbReference>
<evidence type="ECO:0000313" key="2">
    <source>
        <dbReference type="EMBL" id="KAF7337986.1"/>
    </source>
</evidence>
<evidence type="ECO:0000259" key="1">
    <source>
        <dbReference type="Pfam" id="PF24864"/>
    </source>
</evidence>